<organism evidence="1 2">
    <name type="scientific">Sphingomonas turrisvirgatae</name>
    <dbReference type="NCBI Taxonomy" id="1888892"/>
    <lineage>
        <taxon>Bacteria</taxon>
        <taxon>Pseudomonadati</taxon>
        <taxon>Pseudomonadota</taxon>
        <taxon>Alphaproteobacteria</taxon>
        <taxon>Sphingomonadales</taxon>
        <taxon>Sphingomonadaceae</taxon>
        <taxon>Sphingomonas</taxon>
    </lineage>
</organism>
<dbReference type="RefSeq" id="WP_069322062.1">
    <property type="nucleotide sequence ID" value="NZ_MDDS01000081.1"/>
</dbReference>
<accession>A0A1E3LR45</accession>
<protein>
    <submittedName>
        <fullName evidence="1">Uncharacterized protein</fullName>
    </submittedName>
</protein>
<evidence type="ECO:0000313" key="2">
    <source>
        <dbReference type="Proteomes" id="UP000094487"/>
    </source>
</evidence>
<dbReference type="Proteomes" id="UP000094487">
    <property type="component" value="Unassembled WGS sequence"/>
</dbReference>
<reference evidence="1 2" key="1">
    <citation type="submission" date="2016-08" db="EMBL/GenBank/DDBJ databases">
        <title>Draft genome of the agarase producing Sphingomonas sp. MCT13.</title>
        <authorList>
            <person name="D'Andrea M.M."/>
            <person name="Rossolini G.M."/>
            <person name="Thaller M.C."/>
        </authorList>
    </citation>
    <scope>NUCLEOTIDE SEQUENCE [LARGE SCALE GENOMIC DNA]</scope>
    <source>
        <strain evidence="1 2">MCT13</strain>
    </source>
</reference>
<sequence>MRNVDQGAALAFARAEAAKLADIAACIAGLSKGRQRANAVRAQRRYNATAISLADALDGPIPSDIAEMDDAALLMALEA</sequence>
<dbReference type="EMBL" id="MDDS01000081">
    <property type="protein sequence ID" value="ODP36193.1"/>
    <property type="molecule type" value="Genomic_DNA"/>
</dbReference>
<keyword evidence="2" id="KW-1185">Reference proteome</keyword>
<dbReference type="STRING" id="1888892.BFL28_07230"/>
<dbReference type="AlphaFoldDB" id="A0A1E3LR45"/>
<comment type="caution">
    <text evidence="1">The sequence shown here is derived from an EMBL/GenBank/DDBJ whole genome shotgun (WGS) entry which is preliminary data.</text>
</comment>
<gene>
    <name evidence="1" type="ORF">BFL28_07230</name>
</gene>
<evidence type="ECO:0000313" key="1">
    <source>
        <dbReference type="EMBL" id="ODP36193.1"/>
    </source>
</evidence>
<proteinExistence type="predicted"/>
<name>A0A1E3LR45_9SPHN</name>